<evidence type="ECO:0000313" key="4">
    <source>
        <dbReference type="Proteomes" id="UP001234178"/>
    </source>
</evidence>
<name>A0ABR0AEC7_9CRUS</name>
<evidence type="ECO:0000256" key="2">
    <source>
        <dbReference type="SAM" id="Phobius"/>
    </source>
</evidence>
<keyword evidence="4" id="KW-1185">Reference proteome</keyword>
<proteinExistence type="predicted"/>
<feature type="transmembrane region" description="Helical" evidence="2">
    <location>
        <begin position="102"/>
        <end position="123"/>
    </location>
</feature>
<accession>A0ABR0AEC7</accession>
<keyword evidence="2" id="KW-0812">Transmembrane</keyword>
<protein>
    <submittedName>
        <fullName evidence="3">Uncharacterized protein</fullName>
    </submittedName>
</protein>
<gene>
    <name evidence="3" type="ORF">OUZ56_008885</name>
</gene>
<organism evidence="3 4">
    <name type="scientific">Daphnia magna</name>
    <dbReference type="NCBI Taxonomy" id="35525"/>
    <lineage>
        <taxon>Eukaryota</taxon>
        <taxon>Metazoa</taxon>
        <taxon>Ecdysozoa</taxon>
        <taxon>Arthropoda</taxon>
        <taxon>Crustacea</taxon>
        <taxon>Branchiopoda</taxon>
        <taxon>Diplostraca</taxon>
        <taxon>Cladocera</taxon>
        <taxon>Anomopoda</taxon>
        <taxon>Daphniidae</taxon>
        <taxon>Daphnia</taxon>
    </lineage>
</organism>
<evidence type="ECO:0000313" key="3">
    <source>
        <dbReference type="EMBL" id="KAK4023478.1"/>
    </source>
</evidence>
<sequence length="126" mass="14100">MESSDECHALLRVACLPLNDYGSQRTLTTTGHCNLVVLDESGGGCCESADVIIVQHEMTSTTTEPTHTVGRKSSDQRLEQSKVPTRDIETNSDVESIVKLRLFLATAALWIVWLLLYVILSYWRFI</sequence>
<keyword evidence="2" id="KW-0472">Membrane</keyword>
<comment type="caution">
    <text evidence="3">The sequence shown here is derived from an EMBL/GenBank/DDBJ whole genome shotgun (WGS) entry which is preliminary data.</text>
</comment>
<dbReference type="EMBL" id="JAOYFB010000037">
    <property type="protein sequence ID" value="KAK4023478.1"/>
    <property type="molecule type" value="Genomic_DNA"/>
</dbReference>
<reference evidence="3 4" key="1">
    <citation type="journal article" date="2023" name="Nucleic Acids Res.">
        <title>The hologenome of Daphnia magna reveals possible DNA methylation and microbiome-mediated evolution of the host genome.</title>
        <authorList>
            <person name="Chaturvedi A."/>
            <person name="Li X."/>
            <person name="Dhandapani V."/>
            <person name="Marshall H."/>
            <person name="Kissane S."/>
            <person name="Cuenca-Cambronero M."/>
            <person name="Asole G."/>
            <person name="Calvet F."/>
            <person name="Ruiz-Romero M."/>
            <person name="Marangio P."/>
            <person name="Guigo R."/>
            <person name="Rago D."/>
            <person name="Mirbahai L."/>
            <person name="Eastwood N."/>
            <person name="Colbourne J.K."/>
            <person name="Zhou J."/>
            <person name="Mallon E."/>
            <person name="Orsini L."/>
        </authorList>
    </citation>
    <scope>NUCLEOTIDE SEQUENCE [LARGE SCALE GENOMIC DNA]</scope>
    <source>
        <strain evidence="3">LRV0_1</strain>
    </source>
</reference>
<feature type="compositionally biased region" description="Basic and acidic residues" evidence="1">
    <location>
        <begin position="72"/>
        <end position="85"/>
    </location>
</feature>
<evidence type="ECO:0000256" key="1">
    <source>
        <dbReference type="SAM" id="MobiDB-lite"/>
    </source>
</evidence>
<keyword evidence="2" id="KW-1133">Transmembrane helix</keyword>
<feature type="region of interest" description="Disordered" evidence="1">
    <location>
        <begin position="60"/>
        <end position="85"/>
    </location>
</feature>
<dbReference type="Proteomes" id="UP001234178">
    <property type="component" value="Unassembled WGS sequence"/>
</dbReference>